<dbReference type="OrthoDB" id="4523082at2"/>
<dbReference type="RefSeq" id="WP_143784160.1">
    <property type="nucleotide sequence ID" value="NZ_CP041616.1"/>
</dbReference>
<dbReference type="InterPro" id="IPR002347">
    <property type="entry name" value="SDR_fam"/>
</dbReference>
<keyword evidence="5" id="KW-1185">Reference proteome</keyword>
<comment type="similarity">
    <text evidence="1 3">Belongs to the short-chain dehydrogenases/reductases (SDR) family.</text>
</comment>
<dbReference type="AlphaFoldDB" id="A0A516GD75"/>
<dbReference type="Proteomes" id="UP000315395">
    <property type="component" value="Chromosome"/>
</dbReference>
<dbReference type="InterPro" id="IPR020904">
    <property type="entry name" value="Sc_DH/Rdtase_CS"/>
</dbReference>
<dbReference type="PANTHER" id="PTHR24322:SF736">
    <property type="entry name" value="RETINOL DEHYDROGENASE 10"/>
    <property type="match status" value="1"/>
</dbReference>
<evidence type="ECO:0000256" key="3">
    <source>
        <dbReference type="RuleBase" id="RU000363"/>
    </source>
</evidence>
<dbReference type="GO" id="GO:0016616">
    <property type="term" value="F:oxidoreductase activity, acting on the CH-OH group of donors, NAD or NADP as acceptor"/>
    <property type="evidence" value="ECO:0007669"/>
    <property type="project" value="TreeGrafter"/>
</dbReference>
<dbReference type="PROSITE" id="PS00061">
    <property type="entry name" value="ADH_SHORT"/>
    <property type="match status" value="1"/>
</dbReference>
<gene>
    <name evidence="4" type="ORF">FNH13_14975</name>
</gene>
<dbReference type="PRINTS" id="PR00081">
    <property type="entry name" value="GDHRDH"/>
</dbReference>
<evidence type="ECO:0000256" key="1">
    <source>
        <dbReference type="ARBA" id="ARBA00006484"/>
    </source>
</evidence>
<evidence type="ECO:0000313" key="5">
    <source>
        <dbReference type="Proteomes" id="UP000315395"/>
    </source>
</evidence>
<evidence type="ECO:0000256" key="2">
    <source>
        <dbReference type="ARBA" id="ARBA00023002"/>
    </source>
</evidence>
<dbReference type="Pfam" id="PF00106">
    <property type="entry name" value="adh_short"/>
    <property type="match status" value="1"/>
</dbReference>
<proteinExistence type="inferred from homology"/>
<dbReference type="Gene3D" id="3.40.50.720">
    <property type="entry name" value="NAD(P)-binding Rossmann-like Domain"/>
    <property type="match status" value="1"/>
</dbReference>
<dbReference type="SUPFAM" id="SSF51735">
    <property type="entry name" value="NAD(P)-binding Rossmann-fold domains"/>
    <property type="match status" value="1"/>
</dbReference>
<organism evidence="4 5">
    <name type="scientific">Ornithinimicrobium ciconiae</name>
    <dbReference type="NCBI Taxonomy" id="2594265"/>
    <lineage>
        <taxon>Bacteria</taxon>
        <taxon>Bacillati</taxon>
        <taxon>Actinomycetota</taxon>
        <taxon>Actinomycetes</taxon>
        <taxon>Micrococcales</taxon>
        <taxon>Ornithinimicrobiaceae</taxon>
        <taxon>Ornithinimicrobium</taxon>
    </lineage>
</organism>
<accession>A0A516GD75</accession>
<reference evidence="4 5" key="1">
    <citation type="submission" date="2019-07" db="EMBL/GenBank/DDBJ databases">
        <title>complete genome sequencing of Ornithinimicrobium sp. H23M54.</title>
        <authorList>
            <person name="Bae J.-W."/>
            <person name="Lee S.-Y."/>
        </authorList>
    </citation>
    <scope>NUCLEOTIDE SEQUENCE [LARGE SCALE GENOMIC DNA]</scope>
    <source>
        <strain evidence="4 5">H23M54</strain>
    </source>
</reference>
<keyword evidence="2" id="KW-0560">Oxidoreductase</keyword>
<sequence length="287" mass="30843">MRSVRGKKVLITGGAMGLGRLFAERAIAEEAATVVLWDVQEDVLNETLADLQGGPVEVVGYVVDLADREGIAVTAAAVLEEHGPVEILVNNAGIVRGNSYFWESDPERDTRATIDVNTLAPMYVAHAFLPSMLGAPGETRMLNLASAAGFTPNPRMSVYAASKWAVIGWSDSVRLELKQAGADHVRVTTVCPYYVNTGMFDGAKSAPLLPILDPAEVVEEAWKGMLSGSPFVVLPKTVMLSEMLKGVLPTGVRDFIADHVIGVYRTMEDFTGRDDRQTAGPPQGRTS</sequence>
<protein>
    <submittedName>
        <fullName evidence="4">SDR family NAD(P)-dependent oxidoreductase</fullName>
    </submittedName>
</protein>
<dbReference type="InterPro" id="IPR036291">
    <property type="entry name" value="NAD(P)-bd_dom_sf"/>
</dbReference>
<name>A0A516GD75_9MICO</name>
<dbReference type="PANTHER" id="PTHR24322">
    <property type="entry name" value="PKSB"/>
    <property type="match status" value="1"/>
</dbReference>
<evidence type="ECO:0000313" key="4">
    <source>
        <dbReference type="EMBL" id="QDO89474.1"/>
    </source>
</evidence>
<dbReference type="KEGG" id="orz:FNH13_14975"/>
<dbReference type="EMBL" id="CP041616">
    <property type="protein sequence ID" value="QDO89474.1"/>
    <property type="molecule type" value="Genomic_DNA"/>
</dbReference>
<dbReference type="PRINTS" id="PR00080">
    <property type="entry name" value="SDRFAMILY"/>
</dbReference>